<accession>A0A4Q9NE04</accession>
<organism evidence="3 4">
    <name type="scientific">Dichomitus squalens</name>
    <dbReference type="NCBI Taxonomy" id="114155"/>
    <lineage>
        <taxon>Eukaryota</taxon>
        <taxon>Fungi</taxon>
        <taxon>Dikarya</taxon>
        <taxon>Basidiomycota</taxon>
        <taxon>Agaricomycotina</taxon>
        <taxon>Agaricomycetes</taxon>
        <taxon>Polyporales</taxon>
        <taxon>Polyporaceae</taxon>
        <taxon>Dichomitus</taxon>
    </lineage>
</organism>
<dbReference type="PANTHER" id="PTHR38248:SF2">
    <property type="entry name" value="FUNK1 11"/>
    <property type="match status" value="1"/>
</dbReference>
<dbReference type="Gene3D" id="1.10.510.10">
    <property type="entry name" value="Transferase(Phosphotransferase) domain 1"/>
    <property type="match status" value="1"/>
</dbReference>
<feature type="compositionally biased region" description="Low complexity" evidence="1">
    <location>
        <begin position="381"/>
        <end position="395"/>
    </location>
</feature>
<dbReference type="InterPro" id="IPR040976">
    <property type="entry name" value="Pkinase_fungal"/>
</dbReference>
<dbReference type="SUPFAM" id="SSF56112">
    <property type="entry name" value="Protein kinase-like (PK-like)"/>
    <property type="match status" value="1"/>
</dbReference>
<dbReference type="InterPro" id="IPR011009">
    <property type="entry name" value="Kinase-like_dom_sf"/>
</dbReference>
<feature type="region of interest" description="Disordered" evidence="1">
    <location>
        <begin position="381"/>
        <end position="435"/>
    </location>
</feature>
<dbReference type="AlphaFoldDB" id="A0A4Q9NE04"/>
<protein>
    <recommendedName>
        <fullName evidence="2">Fungal-type protein kinase domain-containing protein</fullName>
    </recommendedName>
</protein>
<dbReference type="Pfam" id="PF17667">
    <property type="entry name" value="Pkinase_fungal"/>
    <property type="match status" value="1"/>
</dbReference>
<keyword evidence="4" id="KW-1185">Reference proteome</keyword>
<dbReference type="PANTHER" id="PTHR38248">
    <property type="entry name" value="FUNK1 6"/>
    <property type="match status" value="1"/>
</dbReference>
<evidence type="ECO:0000313" key="4">
    <source>
        <dbReference type="Proteomes" id="UP000292082"/>
    </source>
</evidence>
<gene>
    <name evidence="3" type="ORF">BD310DRAFT_850225</name>
</gene>
<sequence>MATSAVHLTTEEFCQEFLSHPSDYPTPGAGFNPFSALQHANKNSGNNVAELIIAAVNSHLAPGSTASAYGYLPECSTDKATQKTRSALFRTHSIPTKGHPLWADQIVPIHIQAHRRGIDPFENAEQQDEYGELRQARKRVFESISAVADVLFAAQQRVFLFTLLFIGRKFRLLRWDRAGVVTTPATDYYEHPHLLCDILWRIGQMDDDALGFDPSATRVLPGDIDFTRMDFAGLRSDTDLSYEERRLEESEIGPHPVFEYVRSLFRTSLSDDWPRYKLQVSDGKIERAYLVGKPTFRAPDVFGRGTRGYVAYECETCRFVWLKDVWRASYMITETEGQVLRKLNAAGVENVPTLICEGDVRDQATITADWWKRARAHASASPHVYPSSPPSSSSATLVGTTSPTSKKRKMAVDPERASTTSKHRNPRRRGTLSSDCPLRQHSHYRIVVEEVCMALKNFKYGGQLVALVLDCLLAHRQAATHPETRILHCDISGGNILIYPKIKRDREGKDPALIWTGILTDWELSKSVDAQEAASKATQVDRMGTLQFMSVNLLTHINKPVTIADELESFFHVLVYYAVSNLRSNCTGIASWIDNFFHNYAGPERMLTCGPKSVIMEMTGSLETRSPPGPLLFYSPMDNVLAPILTSLRAHYKVMAYERAKAAPRRTRPRTPPPPPPDPAPPRLLPEIDESKYNPEDLARWKASLKAGIVDDFTPTPEDRELAANLVDHKFMLNHLSDALGSRYWQGDDRIPTTKDSEPASCCVSGSPFEAAAPRDAKRQRMSEPERNVSLPARLHPSTRRTQIRTRTHPLRARR</sequence>
<reference evidence="3 4" key="1">
    <citation type="submission" date="2019-01" db="EMBL/GenBank/DDBJ databases">
        <title>Draft genome sequences of three monokaryotic isolates of the white-rot basidiomycete fungus Dichomitus squalens.</title>
        <authorList>
            <consortium name="DOE Joint Genome Institute"/>
            <person name="Lopez S.C."/>
            <person name="Andreopoulos B."/>
            <person name="Pangilinan J."/>
            <person name="Lipzen A."/>
            <person name="Riley R."/>
            <person name="Ahrendt S."/>
            <person name="Ng V."/>
            <person name="Barry K."/>
            <person name="Daum C."/>
            <person name="Grigoriev I.V."/>
            <person name="Hilden K.S."/>
            <person name="Makela M.R."/>
            <person name="de Vries R.P."/>
        </authorList>
    </citation>
    <scope>NUCLEOTIDE SEQUENCE [LARGE SCALE GENOMIC DNA]</scope>
    <source>
        <strain evidence="3 4">CBS 464.89</strain>
    </source>
</reference>
<name>A0A4Q9NE04_9APHY</name>
<evidence type="ECO:0000313" key="3">
    <source>
        <dbReference type="EMBL" id="TBU58887.1"/>
    </source>
</evidence>
<feature type="compositionally biased region" description="Basic and acidic residues" evidence="1">
    <location>
        <begin position="773"/>
        <end position="787"/>
    </location>
</feature>
<dbReference type="EMBL" id="ML145119">
    <property type="protein sequence ID" value="TBU58887.1"/>
    <property type="molecule type" value="Genomic_DNA"/>
</dbReference>
<feature type="region of interest" description="Disordered" evidence="1">
    <location>
        <begin position="661"/>
        <end position="688"/>
    </location>
</feature>
<feature type="compositionally biased region" description="Basic residues" evidence="1">
    <location>
        <begin position="421"/>
        <end position="430"/>
    </location>
</feature>
<evidence type="ECO:0000259" key="2">
    <source>
        <dbReference type="Pfam" id="PF17667"/>
    </source>
</evidence>
<dbReference type="Proteomes" id="UP000292082">
    <property type="component" value="Unassembled WGS sequence"/>
</dbReference>
<evidence type="ECO:0000256" key="1">
    <source>
        <dbReference type="SAM" id="MobiDB-lite"/>
    </source>
</evidence>
<feature type="region of interest" description="Disordered" evidence="1">
    <location>
        <begin position="750"/>
        <end position="815"/>
    </location>
</feature>
<feature type="compositionally biased region" description="Basic residues" evidence="1">
    <location>
        <begin position="797"/>
        <end position="815"/>
    </location>
</feature>
<proteinExistence type="predicted"/>
<feature type="domain" description="Fungal-type protein kinase" evidence="2">
    <location>
        <begin position="138"/>
        <end position="576"/>
    </location>
</feature>
<feature type="compositionally biased region" description="Pro residues" evidence="1">
    <location>
        <begin position="670"/>
        <end position="684"/>
    </location>
</feature>